<protein>
    <submittedName>
        <fullName evidence="2">Uncharacterized protein</fullName>
    </submittedName>
</protein>
<keyword evidence="1" id="KW-1133">Transmembrane helix</keyword>
<keyword evidence="1" id="KW-0472">Membrane</keyword>
<reference evidence="2 3" key="1">
    <citation type="submission" date="2020-02" db="EMBL/GenBank/DDBJ databases">
        <title>Sequencing the genomes of 1000 actinobacteria strains.</title>
        <authorList>
            <person name="Klenk H.-P."/>
        </authorList>
    </citation>
    <scope>NUCLEOTIDE SEQUENCE [LARGE SCALE GENOMIC DNA]</scope>
    <source>
        <strain evidence="2 3">DSM 45201</strain>
    </source>
</reference>
<sequence>MTSSSTTADAFQEAQLPVRAKLAAAWSSFMFLYIYVDYLALYKPGFIDEIRGGVVHEFDTGPAFVSLALTLMAVPILMILLSATLPARVGRATNLVVATLYIPVSVYNVAGEESWSYSWFYGLSIGLEVLLLVLVLRWSWTWPRTARAIVEHPRVGAHA</sequence>
<dbReference type="AlphaFoldDB" id="A0A846LTR1"/>
<evidence type="ECO:0000256" key="1">
    <source>
        <dbReference type="SAM" id="Phobius"/>
    </source>
</evidence>
<keyword evidence="1" id="KW-0812">Transmembrane</keyword>
<organism evidence="2 3">
    <name type="scientific">Modestobacter marinus</name>
    <dbReference type="NCBI Taxonomy" id="477641"/>
    <lineage>
        <taxon>Bacteria</taxon>
        <taxon>Bacillati</taxon>
        <taxon>Actinomycetota</taxon>
        <taxon>Actinomycetes</taxon>
        <taxon>Geodermatophilales</taxon>
        <taxon>Geodermatophilaceae</taxon>
        <taxon>Modestobacter</taxon>
    </lineage>
</organism>
<evidence type="ECO:0000313" key="2">
    <source>
        <dbReference type="EMBL" id="NIH69025.1"/>
    </source>
</evidence>
<gene>
    <name evidence="2" type="ORF">FB380_003513</name>
</gene>
<dbReference type="EMBL" id="JAAMPA010000002">
    <property type="protein sequence ID" value="NIH69025.1"/>
    <property type="molecule type" value="Genomic_DNA"/>
</dbReference>
<feature type="transmembrane region" description="Helical" evidence="1">
    <location>
        <begin position="92"/>
        <end position="110"/>
    </location>
</feature>
<evidence type="ECO:0000313" key="3">
    <source>
        <dbReference type="Proteomes" id="UP000552836"/>
    </source>
</evidence>
<accession>A0A846LTR1</accession>
<dbReference type="Pfam" id="PF19851">
    <property type="entry name" value="DUF6326"/>
    <property type="match status" value="1"/>
</dbReference>
<dbReference type="Proteomes" id="UP000552836">
    <property type="component" value="Unassembled WGS sequence"/>
</dbReference>
<name>A0A846LTR1_9ACTN</name>
<comment type="caution">
    <text evidence="2">The sequence shown here is derived from an EMBL/GenBank/DDBJ whole genome shotgun (WGS) entry which is preliminary data.</text>
</comment>
<proteinExistence type="predicted"/>
<feature type="transmembrane region" description="Helical" evidence="1">
    <location>
        <begin position="116"/>
        <end position="136"/>
    </location>
</feature>
<feature type="transmembrane region" description="Helical" evidence="1">
    <location>
        <begin position="61"/>
        <end position="80"/>
    </location>
</feature>
<dbReference type="InterPro" id="IPR046289">
    <property type="entry name" value="DUF6326"/>
</dbReference>
<feature type="transmembrane region" description="Helical" evidence="1">
    <location>
        <begin position="22"/>
        <end position="41"/>
    </location>
</feature>
<dbReference type="RefSeq" id="WP_166756621.1">
    <property type="nucleotide sequence ID" value="NZ_BAABJU010000003.1"/>
</dbReference>